<dbReference type="PROSITE" id="PS50977">
    <property type="entry name" value="HTH_TETR_2"/>
    <property type="match status" value="1"/>
</dbReference>
<organism evidence="7 8">
    <name type="scientific">Mycolicibacterium phlei DSM 43239 = CCUG 21000</name>
    <dbReference type="NCBI Taxonomy" id="1226750"/>
    <lineage>
        <taxon>Bacteria</taxon>
        <taxon>Bacillati</taxon>
        <taxon>Actinomycetota</taxon>
        <taxon>Actinomycetes</taxon>
        <taxon>Mycobacteriales</taxon>
        <taxon>Mycobacteriaceae</taxon>
        <taxon>Mycolicibacterium</taxon>
    </lineage>
</organism>
<feature type="domain" description="HTH tetR-type" evidence="6">
    <location>
        <begin position="1"/>
        <end position="47"/>
    </location>
</feature>
<evidence type="ECO:0000256" key="1">
    <source>
        <dbReference type="ARBA" id="ARBA00022491"/>
    </source>
</evidence>
<reference evidence="7 8" key="1">
    <citation type="submission" date="2012-10" db="EMBL/GenBank/DDBJ databases">
        <title>The draft sequence of the Mycobacterium pheli genome.</title>
        <authorList>
            <person name="Pettersson B.M.F."/>
            <person name="Das S."/>
            <person name="Dasgupta S."/>
            <person name="Bhattacharya A."/>
            <person name="Kirsebom L.A."/>
        </authorList>
    </citation>
    <scope>NUCLEOTIDE SEQUENCE [LARGE SCALE GENOMIC DNA]</scope>
    <source>
        <strain evidence="7 8">CCUG 21000</strain>
    </source>
</reference>
<evidence type="ECO:0000313" key="8">
    <source>
        <dbReference type="Proteomes" id="UP000325690"/>
    </source>
</evidence>
<evidence type="ECO:0000256" key="5">
    <source>
        <dbReference type="PROSITE-ProRule" id="PRU00335"/>
    </source>
</evidence>
<keyword evidence="1" id="KW-0678">Repressor</keyword>
<evidence type="ECO:0000256" key="2">
    <source>
        <dbReference type="ARBA" id="ARBA00023015"/>
    </source>
</evidence>
<comment type="caution">
    <text evidence="7">The sequence shown here is derived from an EMBL/GenBank/DDBJ whole genome shotgun (WGS) entry which is preliminary data.</text>
</comment>
<keyword evidence="2" id="KW-0805">Transcription regulation</keyword>
<dbReference type="Gene3D" id="1.10.357.10">
    <property type="entry name" value="Tetracycline Repressor, domain 2"/>
    <property type="match status" value="1"/>
</dbReference>
<dbReference type="GO" id="GO:0003700">
    <property type="term" value="F:DNA-binding transcription factor activity"/>
    <property type="evidence" value="ECO:0007669"/>
    <property type="project" value="TreeGrafter"/>
</dbReference>
<dbReference type="PANTHER" id="PTHR30055">
    <property type="entry name" value="HTH-TYPE TRANSCRIPTIONAL REGULATOR RUTR"/>
    <property type="match status" value="1"/>
</dbReference>
<evidence type="ECO:0000313" key="7">
    <source>
        <dbReference type="EMBL" id="KAB7757809.1"/>
    </source>
</evidence>
<evidence type="ECO:0000259" key="6">
    <source>
        <dbReference type="PROSITE" id="PS50977"/>
    </source>
</evidence>
<dbReference type="AlphaFoldDB" id="A0A5N5VBC7"/>
<dbReference type="EMBL" id="ANBP01000006">
    <property type="protein sequence ID" value="KAB7757809.1"/>
    <property type="molecule type" value="Genomic_DNA"/>
</dbReference>
<keyword evidence="4" id="KW-0804">Transcription</keyword>
<dbReference type="Pfam" id="PF00440">
    <property type="entry name" value="TetR_N"/>
    <property type="match status" value="1"/>
</dbReference>
<name>A0A5N5VBC7_MYCPH</name>
<dbReference type="InterPro" id="IPR050109">
    <property type="entry name" value="HTH-type_TetR-like_transc_reg"/>
</dbReference>
<protein>
    <recommendedName>
        <fullName evidence="6">HTH tetR-type domain-containing protein</fullName>
    </recommendedName>
</protein>
<dbReference type="InterPro" id="IPR036271">
    <property type="entry name" value="Tet_transcr_reg_TetR-rel_C_sf"/>
</dbReference>
<dbReference type="PANTHER" id="PTHR30055:SF200">
    <property type="entry name" value="HTH-TYPE TRANSCRIPTIONAL REPRESSOR BDCR"/>
    <property type="match status" value="1"/>
</dbReference>
<dbReference type="InterPro" id="IPR009057">
    <property type="entry name" value="Homeodomain-like_sf"/>
</dbReference>
<dbReference type="InterPro" id="IPR001647">
    <property type="entry name" value="HTH_TetR"/>
</dbReference>
<keyword evidence="8" id="KW-1185">Reference proteome</keyword>
<dbReference type="GO" id="GO:0000976">
    <property type="term" value="F:transcription cis-regulatory region binding"/>
    <property type="evidence" value="ECO:0007669"/>
    <property type="project" value="TreeGrafter"/>
</dbReference>
<evidence type="ECO:0000256" key="3">
    <source>
        <dbReference type="ARBA" id="ARBA00023125"/>
    </source>
</evidence>
<dbReference type="SUPFAM" id="SSF46689">
    <property type="entry name" value="Homeodomain-like"/>
    <property type="match status" value="1"/>
</dbReference>
<dbReference type="Proteomes" id="UP000325690">
    <property type="component" value="Unassembled WGS sequence"/>
</dbReference>
<dbReference type="InterPro" id="IPR039538">
    <property type="entry name" value="BetI_C"/>
</dbReference>
<evidence type="ECO:0000256" key="4">
    <source>
        <dbReference type="ARBA" id="ARBA00023163"/>
    </source>
</evidence>
<feature type="DNA-binding region" description="H-T-H motif" evidence="5">
    <location>
        <begin position="10"/>
        <end position="29"/>
    </location>
</feature>
<keyword evidence="3 5" id="KW-0238">DNA-binding</keyword>
<dbReference type="SUPFAM" id="SSF48498">
    <property type="entry name" value="Tetracyclin repressor-like, C-terminal domain"/>
    <property type="match status" value="1"/>
</dbReference>
<sequence length="187" mass="21200">MLRHGLERARIADIVAEAGGSQGLAHYHFPSREALLVEMLRTTAEDDVERARQIVRDTGTVVQRLDRLIRLALPISSDDWNWRLWVEMWVSGLRHDEIALISERFDTGWADTVRELLEEGVESEVVRCADPTATADRLSAMINGLGLRMVSSRAGFPRAYVIRLVRMAAALELGMDWQEYLRQGQEG</sequence>
<dbReference type="Pfam" id="PF13977">
    <property type="entry name" value="TetR_C_6"/>
    <property type="match status" value="1"/>
</dbReference>
<proteinExistence type="predicted"/>
<accession>A0A5N5VBC7</accession>
<gene>
    <name evidence="7" type="ORF">MPHL21000_06390</name>
</gene>